<dbReference type="PANTHER" id="PTHR35399">
    <property type="entry name" value="SLR8030 PROTEIN"/>
    <property type="match status" value="1"/>
</dbReference>
<feature type="region of interest" description="Disordered" evidence="1">
    <location>
        <begin position="202"/>
        <end position="222"/>
    </location>
</feature>
<dbReference type="Pfam" id="PF05787">
    <property type="entry name" value="PhoX"/>
    <property type="match status" value="1"/>
</dbReference>
<proteinExistence type="predicted"/>
<dbReference type="EMBL" id="CP020370">
    <property type="protein sequence ID" value="AUB81663.1"/>
    <property type="molecule type" value="Genomic_DNA"/>
</dbReference>
<name>A0A2K8U7W5_9GAMM</name>
<evidence type="ECO:0008006" key="5">
    <source>
        <dbReference type="Google" id="ProtNLM"/>
    </source>
</evidence>
<dbReference type="RefSeq" id="WP_157817624.1">
    <property type="nucleotide sequence ID" value="NZ_CP020370.1"/>
</dbReference>
<dbReference type="KEGG" id="tsy:THSYN_12285"/>
<sequence length="641" mass="68142">MHLKAQLPAAIAAALFAAGPVLAGQVQPEPVPVPGATTNQPSVEMSGNEVDKQLILSSEAAKVNGTLEMTGYNVLLRSGAELPLLEANGGIHATAKLKFGAIYDIRDQPVLDGATPRISNDNDFNSLIQGQDQRLYLISHFESRPGAIYQTLLNQGSDGTLSPQATRYVDFKGYQGGWVHCAGSVSPWGTHLGSEEYEPDARMWSSQTGGTDACANADPAKQRPSNYESAMVQYLVDGSDAQYAPSCANARDHMNPYRYGWPLEVAVGADALASVAKHFAMGRMASELSYAMPDAKTVYITDDGTNTMLLMFIADTAGDLGAGTLYAAKWTQLSGNEAKGGRGAISWVNLGHATSADVQAAIAGQTFDNLYEVGALNSPDDGTCGAGFTSINAGHGAANHECLKARGTVSDSLLSRLETRRYAAMHGAATEFRKVEGFTFNPEQRVAYMAISELNKGMENNTGSDVGGPNQIRLARNDCGAVYQLPMAGRVKDTAGNPIASAYVVVQMSGLLAGTPVAGSLDKDTDNKTTNTCSLNGLANPDNLTYLPRYNTLIIGEDTGSGHQNDAIWSYDLRAGKLTRVLTTPYGSETTSPYWYPDLKGHAYLMGVVQHPYGESDTGAPGANEDAKHGYVGYFKFPVLK</sequence>
<evidence type="ECO:0000313" key="4">
    <source>
        <dbReference type="Proteomes" id="UP000232638"/>
    </source>
</evidence>
<evidence type="ECO:0000256" key="1">
    <source>
        <dbReference type="SAM" id="MobiDB-lite"/>
    </source>
</evidence>
<evidence type="ECO:0000313" key="3">
    <source>
        <dbReference type="EMBL" id="AUB81663.1"/>
    </source>
</evidence>
<gene>
    <name evidence="3" type="ORF">THSYN_12285</name>
</gene>
<evidence type="ECO:0000256" key="2">
    <source>
        <dbReference type="SAM" id="SignalP"/>
    </source>
</evidence>
<feature type="chain" id="PRO_5014745995" description="Alkaline phosphatase" evidence="2">
    <location>
        <begin position="24"/>
        <end position="641"/>
    </location>
</feature>
<dbReference type="Proteomes" id="UP000232638">
    <property type="component" value="Chromosome"/>
</dbReference>
<keyword evidence="2" id="KW-0732">Signal</keyword>
<dbReference type="OrthoDB" id="9801383at2"/>
<feature type="signal peptide" evidence="2">
    <location>
        <begin position="1"/>
        <end position="23"/>
    </location>
</feature>
<protein>
    <recommendedName>
        <fullName evidence="5">Alkaline phosphatase</fullName>
    </recommendedName>
</protein>
<keyword evidence="4" id="KW-1185">Reference proteome</keyword>
<dbReference type="InterPro" id="IPR008557">
    <property type="entry name" value="PhoX"/>
</dbReference>
<organism evidence="3 4">
    <name type="scientific">Candidatus Thiodictyon syntrophicum</name>
    <dbReference type="NCBI Taxonomy" id="1166950"/>
    <lineage>
        <taxon>Bacteria</taxon>
        <taxon>Pseudomonadati</taxon>
        <taxon>Pseudomonadota</taxon>
        <taxon>Gammaproteobacteria</taxon>
        <taxon>Chromatiales</taxon>
        <taxon>Chromatiaceae</taxon>
        <taxon>Thiodictyon</taxon>
    </lineage>
</organism>
<dbReference type="PANTHER" id="PTHR35399:SF2">
    <property type="entry name" value="DUF839 DOMAIN-CONTAINING PROTEIN"/>
    <property type="match status" value="1"/>
</dbReference>
<accession>A0A2K8U7W5</accession>
<dbReference type="AlphaFoldDB" id="A0A2K8U7W5"/>
<reference evidence="3 4" key="1">
    <citation type="submission" date="2017-03" db="EMBL/GenBank/DDBJ databases">
        <title>Complete genome sequence of Candidatus 'Thiodictyon syntrophicum' sp. nov. strain Cad16T, a photolithoautotroph purple sulfur bacterium isolated from an alpine meromictic lake.</title>
        <authorList>
            <person name="Luedin S.M."/>
            <person name="Pothier J.F."/>
            <person name="Danza F."/>
            <person name="Storelli N."/>
            <person name="Wittwer M."/>
            <person name="Tonolla M."/>
        </authorList>
    </citation>
    <scope>NUCLEOTIDE SEQUENCE [LARGE SCALE GENOMIC DNA]</scope>
    <source>
        <strain evidence="3 4">Cad16T</strain>
    </source>
</reference>